<dbReference type="Gene3D" id="3.90.550.10">
    <property type="entry name" value="Spore Coat Polysaccharide Biosynthesis Protein SpsA, Chain A"/>
    <property type="match status" value="1"/>
</dbReference>
<dbReference type="GO" id="GO:0005886">
    <property type="term" value="C:plasma membrane"/>
    <property type="evidence" value="ECO:0007669"/>
    <property type="project" value="UniProtKB-SubCell"/>
</dbReference>
<evidence type="ECO:0000259" key="6">
    <source>
        <dbReference type="Pfam" id="PF00535"/>
    </source>
</evidence>
<dbReference type="STRING" id="1802301.A2664_02865"/>
<dbReference type="Proteomes" id="UP000178873">
    <property type="component" value="Unassembled WGS sequence"/>
</dbReference>
<name>A0A1G2M3T3_9BACT</name>
<dbReference type="AlphaFoldDB" id="A0A1G2M3T3"/>
<dbReference type="PANTHER" id="PTHR43646">
    <property type="entry name" value="GLYCOSYLTRANSFERASE"/>
    <property type="match status" value="1"/>
</dbReference>
<evidence type="ECO:0000313" key="7">
    <source>
        <dbReference type="EMBL" id="OHA18555.1"/>
    </source>
</evidence>
<evidence type="ECO:0000256" key="1">
    <source>
        <dbReference type="ARBA" id="ARBA00004236"/>
    </source>
</evidence>
<evidence type="ECO:0000313" key="8">
    <source>
        <dbReference type="Proteomes" id="UP000178873"/>
    </source>
</evidence>
<reference evidence="7 8" key="1">
    <citation type="journal article" date="2016" name="Nat. Commun.">
        <title>Thousands of microbial genomes shed light on interconnected biogeochemical processes in an aquifer system.</title>
        <authorList>
            <person name="Anantharaman K."/>
            <person name="Brown C.T."/>
            <person name="Hug L.A."/>
            <person name="Sharon I."/>
            <person name="Castelle C.J."/>
            <person name="Probst A.J."/>
            <person name="Thomas B.C."/>
            <person name="Singh A."/>
            <person name="Wilkins M.J."/>
            <person name="Karaoz U."/>
            <person name="Brodie E.L."/>
            <person name="Williams K.H."/>
            <person name="Hubbard S.S."/>
            <person name="Banfield J.F."/>
        </authorList>
    </citation>
    <scope>NUCLEOTIDE SEQUENCE [LARGE SCALE GENOMIC DNA]</scope>
</reference>
<keyword evidence="4" id="KW-0808">Transferase</keyword>
<keyword evidence="3" id="KW-0328">Glycosyltransferase</keyword>
<feature type="domain" description="Glycosyltransferase 2-like" evidence="6">
    <location>
        <begin position="3"/>
        <end position="112"/>
    </location>
</feature>
<proteinExistence type="predicted"/>
<dbReference type="PANTHER" id="PTHR43646:SF2">
    <property type="entry name" value="GLYCOSYLTRANSFERASE 2-LIKE DOMAIN-CONTAINING PROTEIN"/>
    <property type="match status" value="1"/>
</dbReference>
<dbReference type="InterPro" id="IPR001173">
    <property type="entry name" value="Glyco_trans_2-like"/>
</dbReference>
<dbReference type="SUPFAM" id="SSF53448">
    <property type="entry name" value="Nucleotide-diphospho-sugar transferases"/>
    <property type="match status" value="1"/>
</dbReference>
<comment type="subcellular location">
    <subcellularLocation>
        <location evidence="1">Cell membrane</location>
    </subcellularLocation>
</comment>
<accession>A0A1G2M3T3</accession>
<evidence type="ECO:0000256" key="5">
    <source>
        <dbReference type="ARBA" id="ARBA00023136"/>
    </source>
</evidence>
<organism evidence="7 8">
    <name type="scientific">Candidatus Taylorbacteria bacterium RIFCSPHIGHO2_01_FULL_46_22b</name>
    <dbReference type="NCBI Taxonomy" id="1802301"/>
    <lineage>
        <taxon>Bacteria</taxon>
        <taxon>Candidatus Tayloriibacteriota</taxon>
    </lineage>
</organism>
<dbReference type="InterPro" id="IPR029044">
    <property type="entry name" value="Nucleotide-diphossugar_trans"/>
</dbReference>
<keyword evidence="2" id="KW-1003">Cell membrane</keyword>
<evidence type="ECO:0000256" key="2">
    <source>
        <dbReference type="ARBA" id="ARBA00022475"/>
    </source>
</evidence>
<evidence type="ECO:0000256" key="3">
    <source>
        <dbReference type="ARBA" id="ARBA00022676"/>
    </source>
</evidence>
<evidence type="ECO:0000256" key="4">
    <source>
        <dbReference type="ARBA" id="ARBA00022679"/>
    </source>
</evidence>
<dbReference type="Pfam" id="PF00535">
    <property type="entry name" value="Glycos_transf_2"/>
    <property type="match status" value="1"/>
</dbReference>
<comment type="caution">
    <text evidence="7">The sequence shown here is derived from an EMBL/GenBank/DDBJ whole genome shotgun (WGS) entry which is preliminary data.</text>
</comment>
<dbReference type="GO" id="GO:0016757">
    <property type="term" value="F:glycosyltransferase activity"/>
    <property type="evidence" value="ECO:0007669"/>
    <property type="project" value="UniProtKB-KW"/>
</dbReference>
<keyword evidence="5" id="KW-0472">Membrane</keyword>
<protein>
    <recommendedName>
        <fullName evidence="6">Glycosyltransferase 2-like domain-containing protein</fullName>
    </recommendedName>
</protein>
<sequence>MISFIIPTRNEEKVLKQLCENLRQYSGSCEIIVSDGNSTDQTLSIARQHADIVITHEQAIRQNISGGRNAGAKAAKGEYLIFIDADVTIPNIDHTIQTIIDRFQKNSTIVGITVKLAVLPECATWADKLVYLYINASVVFFNDWLHIGHAPGGEFQAIRSSAFKTLGGFDERLVAAEDIDMFRRLSKIGKTYFDRSVFVYHTARRAHAIGWPKLLIQWSANAISGWLFKRSVSKEWKVIR</sequence>
<gene>
    <name evidence="7" type="ORF">A2664_02865</name>
</gene>
<dbReference type="EMBL" id="MHRF01000004">
    <property type="protein sequence ID" value="OHA18555.1"/>
    <property type="molecule type" value="Genomic_DNA"/>
</dbReference>